<dbReference type="RefSeq" id="WP_201361400.1">
    <property type="nucleotide sequence ID" value="NZ_BNJJ01000004.1"/>
</dbReference>
<dbReference type="Gene3D" id="2.60.120.620">
    <property type="entry name" value="q2cbj1_9rhob like domain"/>
    <property type="match status" value="1"/>
</dbReference>
<sequence length="289" mass="33009">MQLTEEELLLLPTDEEVEFYRVHGYYKSRPLFTAAEIDAAIAGSERYYAGERDFSLPADVRGWRQEHGNVLRKNDYASLQNRELAALVRKPLLGAVAARLCGAPIRLWHDQLLYKPTSNPDKAVNVGWHTDRGYWKTCSSEKMLTAWIPFHDCDERMGTITMIDQSHEWPDNTEGLDFFSNDLQGLEKKFNTGGRPVVKVPIELAKGEVSFHSCLTIHGSGPNLTPNPRRSIAVHLQDESNRFQAYHFADGTLARHPNDLLCRRIERDGQTYPDYTDPAICPQLWPRKD</sequence>
<gene>
    <name evidence="1" type="ORF">KSZ_17490</name>
</gene>
<comment type="caution">
    <text evidence="1">The sequence shown here is derived from an EMBL/GenBank/DDBJ whole genome shotgun (WGS) entry which is preliminary data.</text>
</comment>
<dbReference type="SUPFAM" id="SSF51197">
    <property type="entry name" value="Clavaminate synthase-like"/>
    <property type="match status" value="1"/>
</dbReference>
<organism evidence="1 2">
    <name type="scientific">Dictyobacter formicarum</name>
    <dbReference type="NCBI Taxonomy" id="2778368"/>
    <lineage>
        <taxon>Bacteria</taxon>
        <taxon>Bacillati</taxon>
        <taxon>Chloroflexota</taxon>
        <taxon>Ktedonobacteria</taxon>
        <taxon>Ktedonobacterales</taxon>
        <taxon>Dictyobacteraceae</taxon>
        <taxon>Dictyobacter</taxon>
    </lineage>
</organism>
<dbReference type="EMBL" id="BNJJ01000004">
    <property type="protein sequence ID" value="GHO83743.1"/>
    <property type="molecule type" value="Genomic_DNA"/>
</dbReference>
<dbReference type="InterPro" id="IPR008775">
    <property type="entry name" value="Phytyl_CoA_dOase-like"/>
</dbReference>
<accession>A0ABQ3VD62</accession>
<dbReference type="PANTHER" id="PTHR20883:SF48">
    <property type="entry name" value="ECTOINE DIOXYGENASE"/>
    <property type="match status" value="1"/>
</dbReference>
<keyword evidence="2" id="KW-1185">Reference proteome</keyword>
<protein>
    <recommendedName>
        <fullName evidence="3">Phytanoyl-CoA dioxygenase</fullName>
    </recommendedName>
</protein>
<proteinExistence type="predicted"/>
<evidence type="ECO:0008006" key="3">
    <source>
        <dbReference type="Google" id="ProtNLM"/>
    </source>
</evidence>
<name>A0ABQ3VD62_9CHLR</name>
<dbReference type="Proteomes" id="UP000635565">
    <property type="component" value="Unassembled WGS sequence"/>
</dbReference>
<dbReference type="Pfam" id="PF05721">
    <property type="entry name" value="PhyH"/>
    <property type="match status" value="1"/>
</dbReference>
<reference evidence="1 2" key="1">
    <citation type="journal article" date="2021" name="Int. J. Syst. Evol. Microbiol.">
        <title>Reticulibacter mediterranei gen. nov., sp. nov., within the new family Reticulibacteraceae fam. nov., and Ktedonospora formicarum gen. nov., sp. nov., Ktedonobacter robiniae sp. nov., Dictyobacter formicarum sp. nov. and Dictyobacter arantiisoli sp. nov., belonging to the class Ktedonobacteria.</title>
        <authorList>
            <person name="Yabe S."/>
            <person name="Zheng Y."/>
            <person name="Wang C.M."/>
            <person name="Sakai Y."/>
            <person name="Abe K."/>
            <person name="Yokota A."/>
            <person name="Donadio S."/>
            <person name="Cavaletti L."/>
            <person name="Monciardini P."/>
        </authorList>
    </citation>
    <scope>NUCLEOTIDE SEQUENCE [LARGE SCALE GENOMIC DNA]</scope>
    <source>
        <strain evidence="1 2">SOSP1-9</strain>
    </source>
</reference>
<evidence type="ECO:0000313" key="2">
    <source>
        <dbReference type="Proteomes" id="UP000635565"/>
    </source>
</evidence>
<dbReference type="PANTHER" id="PTHR20883">
    <property type="entry name" value="PHYTANOYL-COA DIOXYGENASE DOMAIN CONTAINING 1"/>
    <property type="match status" value="1"/>
</dbReference>
<evidence type="ECO:0000313" key="1">
    <source>
        <dbReference type="EMBL" id="GHO83743.1"/>
    </source>
</evidence>